<proteinExistence type="predicted"/>
<reference evidence="1" key="1">
    <citation type="submission" date="2024-05" db="EMBL/GenBank/DDBJ databases">
        <title>Whole genome shotgun sequence of Streptomyces hygroscopicus NBRC 113678.</title>
        <authorList>
            <person name="Komaki H."/>
            <person name="Tamura T."/>
        </authorList>
    </citation>
    <scope>NUCLEOTIDE SEQUENCE</scope>
    <source>
        <strain evidence="1">N11-34</strain>
    </source>
</reference>
<protein>
    <recommendedName>
        <fullName evidence="3">Translation initiation factor IF-2 N-terminal domain-containing protein</fullName>
    </recommendedName>
</protein>
<evidence type="ECO:0008006" key="3">
    <source>
        <dbReference type="Google" id="ProtNLM"/>
    </source>
</evidence>
<dbReference type="Proteomes" id="UP001054854">
    <property type="component" value="Unassembled WGS sequence"/>
</dbReference>
<accession>A0ABQ3UG77</accession>
<sequence>MSYDHRTVEDLAADLGKTVPEVLEVAKSFTTQPGALLEGPVPTKVASRIEAYFTEK</sequence>
<dbReference type="RefSeq" id="WP_236260058.1">
    <property type="nucleotide sequence ID" value="NZ_BNEK01000007.1"/>
</dbReference>
<name>A0ABQ3UG77_STRHY</name>
<dbReference type="EMBL" id="BNEK01000007">
    <property type="protein sequence ID" value="GHJ34236.1"/>
    <property type="molecule type" value="Genomic_DNA"/>
</dbReference>
<evidence type="ECO:0000313" key="2">
    <source>
        <dbReference type="Proteomes" id="UP001054854"/>
    </source>
</evidence>
<organism evidence="1 2">
    <name type="scientific">Streptomyces hygroscopicus</name>
    <dbReference type="NCBI Taxonomy" id="1912"/>
    <lineage>
        <taxon>Bacteria</taxon>
        <taxon>Bacillati</taxon>
        <taxon>Actinomycetota</taxon>
        <taxon>Actinomycetes</taxon>
        <taxon>Kitasatosporales</taxon>
        <taxon>Streptomycetaceae</taxon>
        <taxon>Streptomyces</taxon>
        <taxon>Streptomyces violaceusniger group</taxon>
    </lineage>
</organism>
<gene>
    <name evidence="1" type="ORF">TPA0910_86690</name>
</gene>
<keyword evidence="2" id="KW-1185">Reference proteome</keyword>
<comment type="caution">
    <text evidence="1">The sequence shown here is derived from an EMBL/GenBank/DDBJ whole genome shotgun (WGS) entry which is preliminary data.</text>
</comment>
<evidence type="ECO:0000313" key="1">
    <source>
        <dbReference type="EMBL" id="GHJ34236.1"/>
    </source>
</evidence>